<keyword evidence="1" id="KW-0645">Protease</keyword>
<dbReference type="GO" id="GO:0008237">
    <property type="term" value="F:metallopeptidase activity"/>
    <property type="evidence" value="ECO:0007669"/>
    <property type="project" value="UniProtKB-KW"/>
</dbReference>
<keyword evidence="5" id="KW-0482">Metalloprotease</keyword>
<dbReference type="SUPFAM" id="SSF102712">
    <property type="entry name" value="JAB1/MPN domain"/>
    <property type="match status" value="1"/>
</dbReference>
<dbReference type="Pfam" id="PF04002">
    <property type="entry name" value="RadC"/>
    <property type="match status" value="1"/>
</dbReference>
<evidence type="ECO:0000256" key="1">
    <source>
        <dbReference type="ARBA" id="ARBA00022670"/>
    </source>
</evidence>
<dbReference type="GO" id="GO:0046872">
    <property type="term" value="F:metal ion binding"/>
    <property type="evidence" value="ECO:0007669"/>
    <property type="project" value="UniProtKB-KW"/>
</dbReference>
<keyword evidence="8" id="KW-1185">Reference proteome</keyword>
<dbReference type="PANTHER" id="PTHR30471:SF3">
    <property type="entry name" value="UPF0758 PROTEIN YEES-RELATED"/>
    <property type="match status" value="1"/>
</dbReference>
<dbReference type="PANTHER" id="PTHR30471">
    <property type="entry name" value="DNA REPAIR PROTEIN RADC"/>
    <property type="match status" value="1"/>
</dbReference>
<keyword evidence="4" id="KW-0862">Zinc</keyword>
<evidence type="ECO:0000256" key="4">
    <source>
        <dbReference type="ARBA" id="ARBA00022833"/>
    </source>
</evidence>
<dbReference type="InterPro" id="IPR001405">
    <property type="entry name" value="UPF0758"/>
</dbReference>
<dbReference type="Proteomes" id="UP000501600">
    <property type="component" value="Chromosome"/>
</dbReference>
<dbReference type="InterPro" id="IPR025657">
    <property type="entry name" value="RadC_JAB"/>
</dbReference>
<keyword evidence="3" id="KW-0378">Hydrolase</keyword>
<organism evidence="7 8">
    <name type="scientific">Parasphingorhabdus halotolerans</name>
    <dbReference type="NCBI Taxonomy" id="2725558"/>
    <lineage>
        <taxon>Bacteria</taxon>
        <taxon>Pseudomonadati</taxon>
        <taxon>Pseudomonadota</taxon>
        <taxon>Alphaproteobacteria</taxon>
        <taxon>Sphingomonadales</taxon>
        <taxon>Sphingomonadaceae</taxon>
        <taxon>Parasphingorhabdus</taxon>
    </lineage>
</organism>
<evidence type="ECO:0000256" key="5">
    <source>
        <dbReference type="ARBA" id="ARBA00023049"/>
    </source>
</evidence>
<dbReference type="AlphaFoldDB" id="A0A6H2DQJ5"/>
<keyword evidence="2" id="KW-0479">Metal-binding</keyword>
<name>A0A6H2DQJ5_9SPHN</name>
<evidence type="ECO:0000313" key="7">
    <source>
        <dbReference type="EMBL" id="QJB70253.1"/>
    </source>
</evidence>
<accession>A0A6H2DQJ5</accession>
<evidence type="ECO:0000256" key="3">
    <source>
        <dbReference type="ARBA" id="ARBA00022801"/>
    </source>
</evidence>
<reference evidence="7 8" key="1">
    <citation type="submission" date="2020-04" db="EMBL/GenBank/DDBJ databases">
        <title>Genome sequence for Sphingorhabdus sp. strain M1.</title>
        <authorList>
            <person name="Park S.-J."/>
        </authorList>
    </citation>
    <scope>NUCLEOTIDE SEQUENCE [LARGE SCALE GENOMIC DNA]</scope>
    <source>
        <strain evidence="7 8">JK6</strain>
    </source>
</reference>
<dbReference type="GO" id="GO:0006508">
    <property type="term" value="P:proteolysis"/>
    <property type="evidence" value="ECO:0007669"/>
    <property type="project" value="UniProtKB-KW"/>
</dbReference>
<dbReference type="InterPro" id="IPR037518">
    <property type="entry name" value="MPN"/>
</dbReference>
<dbReference type="EMBL" id="CP051217">
    <property type="protein sequence ID" value="QJB70253.1"/>
    <property type="molecule type" value="Genomic_DNA"/>
</dbReference>
<dbReference type="KEGG" id="phao:HF685_14030"/>
<gene>
    <name evidence="7" type="ORF">HF685_14030</name>
</gene>
<protein>
    <submittedName>
        <fullName evidence="7">JAB domain-containing protein</fullName>
    </submittedName>
</protein>
<dbReference type="InterPro" id="IPR020891">
    <property type="entry name" value="UPF0758_CS"/>
</dbReference>
<feature type="domain" description="MPN" evidence="6">
    <location>
        <begin position="1"/>
        <end position="108"/>
    </location>
</feature>
<proteinExistence type="predicted"/>
<evidence type="ECO:0000259" key="6">
    <source>
        <dbReference type="PROSITE" id="PS50249"/>
    </source>
</evidence>
<sequence>MSKEQFRVHFLNSQNHLIKEHIMATGTVSAVPFYPREVIQKALETGASALILVHNHPSGCVKPSAHDIQQTRKMIPGSCNPLSKVFRLVMIKLLPAPIIKSTSARITQIPTAQKQSTGQTSAAKTS</sequence>
<evidence type="ECO:0000313" key="8">
    <source>
        <dbReference type="Proteomes" id="UP000501600"/>
    </source>
</evidence>
<dbReference type="Gene3D" id="3.40.140.10">
    <property type="entry name" value="Cytidine Deaminase, domain 2"/>
    <property type="match status" value="1"/>
</dbReference>
<dbReference type="PROSITE" id="PS01302">
    <property type="entry name" value="UPF0758"/>
    <property type="match status" value="1"/>
</dbReference>
<dbReference type="PROSITE" id="PS50249">
    <property type="entry name" value="MPN"/>
    <property type="match status" value="1"/>
</dbReference>
<evidence type="ECO:0000256" key="2">
    <source>
        <dbReference type="ARBA" id="ARBA00022723"/>
    </source>
</evidence>